<evidence type="ECO:0000259" key="8">
    <source>
        <dbReference type="PROSITE" id="PS50850"/>
    </source>
</evidence>
<evidence type="ECO:0000256" key="6">
    <source>
        <dbReference type="SAM" id="MobiDB-lite"/>
    </source>
</evidence>
<organism evidence="9">
    <name type="scientific">Eutreptiella gymnastica</name>
    <dbReference type="NCBI Taxonomy" id="73025"/>
    <lineage>
        <taxon>Eukaryota</taxon>
        <taxon>Discoba</taxon>
        <taxon>Euglenozoa</taxon>
        <taxon>Euglenida</taxon>
        <taxon>Spirocuta</taxon>
        <taxon>Euglenophyceae</taxon>
        <taxon>Eutreptiales</taxon>
        <taxon>Eutreptiaceae</taxon>
        <taxon>Eutreptiella</taxon>
    </lineage>
</organism>
<dbReference type="CDD" id="cd17330">
    <property type="entry name" value="MFS_SLC46_TetA_like"/>
    <property type="match status" value="1"/>
</dbReference>
<sequence>MQLSAESDAPPHPIPSQAHAQGLAELEDQPEHAAQCLQTGTSLHSAAARGADSEERVPDNQSINKSPAEAWRWMLPLAFVFLNECISVTMMYPFLGYMVYDFGIVTSKDMVGKYAGYISSMYVLGQLFTGSTWGSLSDRYGRRAVLSVGLGVIALLAPLFGLCRTLEQAMAVRLAMGLLNGNQAIGKAYIGDASTPETEGAGFAMVAVVWGFGNIIGASVGGLLARPAVHLPHVFAGTVFDRFPYLLPCLFSSLLAVAGLVVTRLFLPEFGRQQKRPSHLGLLPSPFAYCLAMRRCWIILSAFFLISFFEFGLQEVYPLWAISSVDSGGLDWGTAQVGFAQSLGGLFLMVGNLAVLPVLRRWLKPLPLQRLCMALAMAGIWLMPMVALCCAATPWVYPVVVPVQFLWTVGVGMVWTIHFSFINNMVKDPSLRGGVTGLSQQVGCSARVLSHTFSAKLVAWSLRSHLPFPFDSRLVFVLYGTAWLLPFALNCRLSDADVAHPDAEDAGCEDQPHQPLLSPDTDAGGSERLAEPTSVVCTQSQGECR</sequence>
<dbReference type="PANTHER" id="PTHR23504:SF15">
    <property type="entry name" value="MAJOR FACILITATOR SUPERFAMILY (MFS) PROFILE DOMAIN-CONTAINING PROTEIN"/>
    <property type="match status" value="1"/>
</dbReference>
<feature type="transmembrane region" description="Helical" evidence="7">
    <location>
        <begin position="245"/>
        <end position="267"/>
    </location>
</feature>
<feature type="transmembrane region" description="Helical" evidence="7">
    <location>
        <begin position="73"/>
        <end position="94"/>
    </location>
</feature>
<feature type="transmembrane region" description="Helical" evidence="7">
    <location>
        <begin position="202"/>
        <end position="225"/>
    </location>
</feature>
<evidence type="ECO:0000256" key="5">
    <source>
        <dbReference type="ARBA" id="ARBA00023136"/>
    </source>
</evidence>
<evidence type="ECO:0000256" key="1">
    <source>
        <dbReference type="ARBA" id="ARBA00004141"/>
    </source>
</evidence>
<evidence type="ECO:0000313" key="9">
    <source>
        <dbReference type="EMBL" id="CAE0835753.1"/>
    </source>
</evidence>
<dbReference type="InterPro" id="IPR011701">
    <property type="entry name" value="MFS"/>
</dbReference>
<evidence type="ECO:0000256" key="7">
    <source>
        <dbReference type="SAM" id="Phobius"/>
    </source>
</evidence>
<dbReference type="GO" id="GO:0016020">
    <property type="term" value="C:membrane"/>
    <property type="evidence" value="ECO:0007669"/>
    <property type="project" value="UniProtKB-SubCell"/>
</dbReference>
<protein>
    <recommendedName>
        <fullName evidence="8">Major facilitator superfamily (MFS) profile domain-containing protein</fullName>
    </recommendedName>
</protein>
<feature type="transmembrane region" description="Helical" evidence="7">
    <location>
        <begin position="114"/>
        <end position="133"/>
    </location>
</feature>
<feature type="domain" description="Major facilitator superfamily (MFS) profile" evidence="8">
    <location>
        <begin position="73"/>
        <end position="498"/>
    </location>
</feature>
<feature type="transmembrane region" description="Helical" evidence="7">
    <location>
        <begin position="145"/>
        <end position="162"/>
    </location>
</feature>
<keyword evidence="3 7" id="KW-0812">Transmembrane</keyword>
<feature type="region of interest" description="Disordered" evidence="6">
    <location>
        <begin position="502"/>
        <end position="545"/>
    </location>
</feature>
<feature type="transmembrane region" description="Helical" evidence="7">
    <location>
        <begin position="339"/>
        <end position="359"/>
    </location>
</feature>
<dbReference type="InterPro" id="IPR036259">
    <property type="entry name" value="MFS_trans_sf"/>
</dbReference>
<accession>A0A7S4GFW5</accession>
<gene>
    <name evidence="9" type="ORF">EGYM00163_LOCUS47106</name>
</gene>
<feature type="transmembrane region" description="Helical" evidence="7">
    <location>
        <begin position="403"/>
        <end position="422"/>
    </location>
</feature>
<dbReference type="Gene3D" id="1.20.1250.20">
    <property type="entry name" value="MFS general substrate transporter like domains"/>
    <property type="match status" value="1"/>
</dbReference>
<name>A0A7S4GFW5_9EUGL</name>
<feature type="transmembrane region" description="Helical" evidence="7">
    <location>
        <begin position="371"/>
        <end position="397"/>
    </location>
</feature>
<keyword evidence="4 7" id="KW-1133">Transmembrane helix</keyword>
<dbReference type="SUPFAM" id="SSF103473">
    <property type="entry name" value="MFS general substrate transporter"/>
    <property type="match status" value="1"/>
</dbReference>
<dbReference type="InterPro" id="IPR020846">
    <property type="entry name" value="MFS_dom"/>
</dbReference>
<dbReference type="PROSITE" id="PS50850">
    <property type="entry name" value="MFS"/>
    <property type="match status" value="1"/>
</dbReference>
<dbReference type="Pfam" id="PF07690">
    <property type="entry name" value="MFS_1"/>
    <property type="match status" value="1"/>
</dbReference>
<evidence type="ECO:0000256" key="4">
    <source>
        <dbReference type="ARBA" id="ARBA00022989"/>
    </source>
</evidence>
<evidence type="ECO:0000256" key="2">
    <source>
        <dbReference type="ARBA" id="ARBA00022448"/>
    </source>
</evidence>
<reference evidence="9" key="1">
    <citation type="submission" date="2021-01" db="EMBL/GenBank/DDBJ databases">
        <authorList>
            <person name="Corre E."/>
            <person name="Pelletier E."/>
            <person name="Niang G."/>
            <person name="Scheremetjew M."/>
            <person name="Finn R."/>
            <person name="Kale V."/>
            <person name="Holt S."/>
            <person name="Cochrane G."/>
            <person name="Meng A."/>
            <person name="Brown T."/>
            <person name="Cohen L."/>
        </authorList>
    </citation>
    <scope>NUCLEOTIDE SEQUENCE</scope>
    <source>
        <strain evidence="9">CCMP1594</strain>
    </source>
</reference>
<dbReference type="GO" id="GO:0022857">
    <property type="term" value="F:transmembrane transporter activity"/>
    <property type="evidence" value="ECO:0007669"/>
    <property type="project" value="InterPro"/>
</dbReference>
<evidence type="ECO:0000256" key="3">
    <source>
        <dbReference type="ARBA" id="ARBA00022692"/>
    </source>
</evidence>
<dbReference type="PANTHER" id="PTHR23504">
    <property type="entry name" value="MAJOR FACILITATOR SUPERFAMILY DOMAIN-CONTAINING PROTEIN 10"/>
    <property type="match status" value="1"/>
</dbReference>
<dbReference type="PRINTS" id="PR01035">
    <property type="entry name" value="TCRTETA"/>
</dbReference>
<feature type="region of interest" description="Disordered" evidence="6">
    <location>
        <begin position="1"/>
        <end position="39"/>
    </location>
</feature>
<comment type="subcellular location">
    <subcellularLocation>
        <location evidence="1">Membrane</location>
        <topology evidence="1">Multi-pass membrane protein</topology>
    </subcellularLocation>
</comment>
<proteinExistence type="predicted"/>
<feature type="compositionally biased region" description="Polar residues" evidence="6">
    <location>
        <begin position="535"/>
        <end position="545"/>
    </location>
</feature>
<keyword evidence="2" id="KW-0813">Transport</keyword>
<dbReference type="AlphaFoldDB" id="A0A7S4GFW5"/>
<keyword evidence="5 7" id="KW-0472">Membrane</keyword>
<dbReference type="EMBL" id="HBJA01136974">
    <property type="protein sequence ID" value="CAE0835753.1"/>
    <property type="molecule type" value="Transcribed_RNA"/>
</dbReference>
<dbReference type="InterPro" id="IPR001958">
    <property type="entry name" value="Tet-R_TetA/multi-R_MdtG-like"/>
</dbReference>